<reference evidence="1" key="2">
    <citation type="submission" date="2021-04" db="EMBL/GenBank/DDBJ databases">
        <authorList>
            <person name="Gilroy R."/>
        </authorList>
    </citation>
    <scope>NUCLEOTIDE SEQUENCE</scope>
    <source>
        <strain evidence="1">B3-3758</strain>
    </source>
</reference>
<organism evidence="1 2">
    <name type="scientific">Candidatus Bacteroides intestinipullorum</name>
    <dbReference type="NCBI Taxonomy" id="2838471"/>
    <lineage>
        <taxon>Bacteria</taxon>
        <taxon>Pseudomonadati</taxon>
        <taxon>Bacteroidota</taxon>
        <taxon>Bacteroidia</taxon>
        <taxon>Bacteroidales</taxon>
        <taxon>Bacteroidaceae</taxon>
        <taxon>Bacteroides</taxon>
    </lineage>
</organism>
<protein>
    <submittedName>
        <fullName evidence="1">Uncharacterized protein</fullName>
    </submittedName>
</protein>
<dbReference type="Proteomes" id="UP000824236">
    <property type="component" value="Unassembled WGS sequence"/>
</dbReference>
<evidence type="ECO:0000313" key="1">
    <source>
        <dbReference type="EMBL" id="MBU3813540.1"/>
    </source>
</evidence>
<accession>A0A9E2NN13</accession>
<reference evidence="1" key="1">
    <citation type="journal article" date="2021" name="PeerJ">
        <title>Extensive microbial diversity within the chicken gut microbiome revealed by metagenomics and culture.</title>
        <authorList>
            <person name="Gilroy R."/>
            <person name="Ravi A."/>
            <person name="Getino M."/>
            <person name="Pursley I."/>
            <person name="Horton D.L."/>
            <person name="Alikhan N.F."/>
            <person name="Baker D."/>
            <person name="Gharbi K."/>
            <person name="Hall N."/>
            <person name="Watson M."/>
            <person name="Adriaenssens E.M."/>
            <person name="Foster-Nyarko E."/>
            <person name="Jarju S."/>
            <person name="Secka A."/>
            <person name="Antonio M."/>
            <person name="Oren A."/>
            <person name="Chaudhuri R.R."/>
            <person name="La Ragione R."/>
            <person name="Hildebrand F."/>
            <person name="Pallen M.J."/>
        </authorList>
    </citation>
    <scope>NUCLEOTIDE SEQUENCE</scope>
    <source>
        <strain evidence="1">B3-3758</strain>
    </source>
</reference>
<dbReference type="EMBL" id="JAHLFO010000040">
    <property type="protein sequence ID" value="MBU3813540.1"/>
    <property type="molecule type" value="Genomic_DNA"/>
</dbReference>
<comment type="caution">
    <text evidence="1">The sequence shown here is derived from an EMBL/GenBank/DDBJ whole genome shotgun (WGS) entry which is preliminary data.</text>
</comment>
<proteinExistence type="predicted"/>
<evidence type="ECO:0000313" key="2">
    <source>
        <dbReference type="Proteomes" id="UP000824236"/>
    </source>
</evidence>
<gene>
    <name evidence="1" type="ORF">H9791_03405</name>
</gene>
<dbReference type="AlphaFoldDB" id="A0A9E2NN13"/>
<name>A0A9E2NN13_9BACE</name>
<sequence>MKLEIRKSEVFKEVEKRSSLEASVHPDNFEQVWASAYEGGFLDTYWIEGYTSVVQLFKRYLRSETVAHELASYDADEVLTLTAEMPARYNELLTGSIITDIKMMIAAHVLAGWLSVLTPDRASQYETESTDYASDLRQKLLYRDEPCGRFSERDIPDDVEIALPGCGCEGMVRKANDRLILKQYEECDHRFEPCRNHGRRHQCGSCDRP</sequence>